<name>A0A0F5MQB3_9RICK</name>
<dbReference type="PANTHER" id="PTHR30404:SF0">
    <property type="entry name" value="N-ACETYLMURAMOYL-L-ALANINE AMIDASE AMIC"/>
    <property type="match status" value="1"/>
</dbReference>
<dbReference type="PANTHER" id="PTHR30404">
    <property type="entry name" value="N-ACETYLMURAMOYL-L-ALANINE AMIDASE"/>
    <property type="match status" value="1"/>
</dbReference>
<evidence type="ECO:0000259" key="4">
    <source>
        <dbReference type="SMART" id="SM00646"/>
    </source>
</evidence>
<dbReference type="InterPro" id="IPR021731">
    <property type="entry name" value="AMIN_dom"/>
</dbReference>
<dbReference type="AlphaFoldDB" id="A0A0F5MQB3"/>
<dbReference type="PATRIC" id="fig|1607817.3.peg.22"/>
<comment type="catalytic activity">
    <reaction evidence="1">
        <text>Hydrolyzes the link between N-acetylmuramoyl residues and L-amino acid residues in certain cell-wall glycopeptides.</text>
        <dbReference type="EC" id="3.5.1.28"/>
    </reaction>
</comment>
<keyword evidence="3 5" id="KW-0378">Hydrolase</keyword>
<dbReference type="Gene3D" id="2.60.40.3500">
    <property type="match status" value="1"/>
</dbReference>
<dbReference type="EMBL" id="JYHA01000006">
    <property type="protein sequence ID" value="KKB96886.1"/>
    <property type="molecule type" value="Genomic_DNA"/>
</dbReference>
<dbReference type="Proteomes" id="UP000033358">
    <property type="component" value="Unassembled WGS sequence"/>
</dbReference>
<evidence type="ECO:0000313" key="6">
    <source>
        <dbReference type="Proteomes" id="UP000033358"/>
    </source>
</evidence>
<dbReference type="GO" id="GO:0008745">
    <property type="term" value="F:N-acetylmuramoyl-L-alanine amidase activity"/>
    <property type="evidence" value="ECO:0007669"/>
    <property type="project" value="UniProtKB-EC"/>
</dbReference>
<dbReference type="GO" id="GO:0009253">
    <property type="term" value="P:peptidoglycan catabolic process"/>
    <property type="evidence" value="ECO:0007669"/>
    <property type="project" value="InterPro"/>
</dbReference>
<dbReference type="EC" id="3.5.1.28" evidence="2"/>
<sequence>MRIFFLVILFYQIIGYAYADQIINSISTKDNDFVLEFNAKPQYKVFTLDNPNRLVIDLKNCKESKSFKKQFQHHLIKSVRTAIRDQKNLRIVFDLTSPLDSKKYYSLDENNKLIIKLNSKIITKKIETPKPEVKKPVAAKKQEIVKKPAQAKIPEPKKIPKKDIVIVIDPGHGGTDPGAIGSKGTLEKNVTLAYALELKKYLETKFGYQVVLTRYGDYFVSLDDRVEKAKNVKAEIFLSLHADSYTDHKTRGMSIYTISDKASDQEDKNLLNKKTHISNINLHNQDKDVAHMLVDLTRRKNKNNSKELSKNILMEVGNKNIILQKEPLKLAGFKVLKDAEIASIMIELGYLSNQEEEKLLNQVQNKSKTASAIGTAIGNYFSKKN</sequence>
<dbReference type="CDD" id="cd02696">
    <property type="entry name" value="MurNAc-LAA"/>
    <property type="match status" value="1"/>
</dbReference>
<dbReference type="SMART" id="SM00646">
    <property type="entry name" value="Ami_3"/>
    <property type="match status" value="1"/>
</dbReference>
<organism evidence="5 6">
    <name type="scientific">Candidatus Arcanibacter lacustris</name>
    <dbReference type="NCBI Taxonomy" id="1607817"/>
    <lineage>
        <taxon>Bacteria</taxon>
        <taxon>Pseudomonadati</taxon>
        <taxon>Pseudomonadota</taxon>
        <taxon>Alphaproteobacteria</taxon>
        <taxon>Rickettsiales</taxon>
        <taxon>Candidatus Arcanibacter</taxon>
    </lineage>
</organism>
<dbReference type="GO" id="GO:0030288">
    <property type="term" value="C:outer membrane-bounded periplasmic space"/>
    <property type="evidence" value="ECO:0007669"/>
    <property type="project" value="TreeGrafter"/>
</dbReference>
<dbReference type="SUPFAM" id="SSF53187">
    <property type="entry name" value="Zn-dependent exopeptidases"/>
    <property type="match status" value="1"/>
</dbReference>
<evidence type="ECO:0000256" key="1">
    <source>
        <dbReference type="ARBA" id="ARBA00001561"/>
    </source>
</evidence>
<accession>A0A0F5MQB3</accession>
<proteinExistence type="predicted"/>
<dbReference type="InterPro" id="IPR002508">
    <property type="entry name" value="MurNAc-LAA_cat"/>
</dbReference>
<protein>
    <recommendedName>
        <fullName evidence="2">N-acetylmuramoyl-L-alanine amidase</fullName>
        <ecNumber evidence="2">3.5.1.28</ecNumber>
    </recommendedName>
</protein>
<dbReference type="Pfam" id="PF01520">
    <property type="entry name" value="Amidase_3"/>
    <property type="match status" value="1"/>
</dbReference>
<dbReference type="Pfam" id="PF11741">
    <property type="entry name" value="AMIN"/>
    <property type="match status" value="1"/>
</dbReference>
<evidence type="ECO:0000256" key="3">
    <source>
        <dbReference type="ARBA" id="ARBA00022801"/>
    </source>
</evidence>
<gene>
    <name evidence="5" type="primary">amiC</name>
    <name evidence="5" type="ORF">SZ25_00022</name>
</gene>
<dbReference type="InterPro" id="IPR050695">
    <property type="entry name" value="N-acetylmuramoyl_amidase_3"/>
</dbReference>
<comment type="caution">
    <text evidence="5">The sequence shown here is derived from an EMBL/GenBank/DDBJ whole genome shotgun (WGS) entry which is preliminary data.</text>
</comment>
<feature type="domain" description="MurNAc-LAA" evidence="4">
    <location>
        <begin position="226"/>
        <end position="378"/>
    </location>
</feature>
<keyword evidence="6" id="KW-1185">Reference proteome</keyword>
<evidence type="ECO:0000256" key="2">
    <source>
        <dbReference type="ARBA" id="ARBA00011901"/>
    </source>
</evidence>
<evidence type="ECO:0000313" key="5">
    <source>
        <dbReference type="EMBL" id="KKB96886.1"/>
    </source>
</evidence>
<dbReference type="Gene3D" id="3.40.630.40">
    <property type="entry name" value="Zn-dependent exopeptidases"/>
    <property type="match status" value="1"/>
</dbReference>
<reference evidence="5 6" key="1">
    <citation type="submission" date="2015-02" db="EMBL/GenBank/DDBJ databases">
        <title>Single cell genomics of a rare environmental alphaproteobacterium provides unique insights into Rickettsiaceae evolution.</title>
        <authorList>
            <person name="Martijn J."/>
            <person name="Schulz F."/>
            <person name="Zaremba-Niedzwiedzka K."/>
            <person name="Viklund J."/>
            <person name="Stepanauskas R."/>
            <person name="Andersson S.G.E."/>
            <person name="Horn M."/>
            <person name="Guy L."/>
            <person name="Ettema T.J.G."/>
        </authorList>
    </citation>
    <scope>NUCLEOTIDE SEQUENCE [LARGE SCALE GENOMIC DNA]</scope>
    <source>
        <strain evidence="5 6">SCGC AAA041-L04</strain>
    </source>
</reference>